<reference evidence="2 3" key="1">
    <citation type="submission" date="2019-02" db="EMBL/GenBank/DDBJ databases">
        <title>Bacterial novel species Mucilaginibacter sp. 17JY9-4 isolated from soil.</title>
        <authorList>
            <person name="Jung H.-Y."/>
        </authorList>
    </citation>
    <scope>NUCLEOTIDE SEQUENCE [LARGE SCALE GENOMIC DNA]</scope>
    <source>
        <strain evidence="2 3">17JY9-4</strain>
    </source>
</reference>
<gene>
    <name evidence="2" type="ORF">EWM62_04690</name>
</gene>
<proteinExistence type="predicted"/>
<dbReference type="PANTHER" id="PTHR46825:SF9">
    <property type="entry name" value="BETA-LACTAMASE-RELATED DOMAIN-CONTAINING PROTEIN"/>
    <property type="match status" value="1"/>
</dbReference>
<dbReference type="GO" id="GO:0016787">
    <property type="term" value="F:hydrolase activity"/>
    <property type="evidence" value="ECO:0007669"/>
    <property type="project" value="UniProtKB-KW"/>
</dbReference>
<dbReference type="InterPro" id="IPR001466">
    <property type="entry name" value="Beta-lactam-related"/>
</dbReference>
<dbReference type="PANTHER" id="PTHR46825">
    <property type="entry name" value="D-ALANYL-D-ALANINE-CARBOXYPEPTIDASE/ENDOPEPTIDASE AMPH"/>
    <property type="match status" value="1"/>
</dbReference>
<dbReference type="SUPFAM" id="SSF56601">
    <property type="entry name" value="beta-lactamase/transpeptidase-like"/>
    <property type="match status" value="1"/>
</dbReference>
<feature type="domain" description="Beta-lactamase-related" evidence="1">
    <location>
        <begin position="84"/>
        <end position="368"/>
    </location>
</feature>
<evidence type="ECO:0000313" key="2">
    <source>
        <dbReference type="EMBL" id="RYU91242.1"/>
    </source>
</evidence>
<dbReference type="Gene3D" id="3.40.710.10">
    <property type="entry name" value="DD-peptidase/beta-lactamase superfamily"/>
    <property type="match status" value="1"/>
</dbReference>
<dbReference type="EMBL" id="SEWG01000002">
    <property type="protein sequence ID" value="RYU91242.1"/>
    <property type="molecule type" value="Genomic_DNA"/>
</dbReference>
<protein>
    <submittedName>
        <fullName evidence="2">Class A beta-lactamase-related serine hydrolase</fullName>
    </submittedName>
</protein>
<evidence type="ECO:0000313" key="3">
    <source>
        <dbReference type="Proteomes" id="UP000293331"/>
    </source>
</evidence>
<dbReference type="AlphaFoldDB" id="A0A4Q5LPD9"/>
<name>A0A4Q5LPD9_9SPHI</name>
<accession>A0A4Q5LPD9</accession>
<keyword evidence="2" id="KW-0378">Hydrolase</keyword>
<organism evidence="2 3">
    <name type="scientific">Mucilaginibacter terrigena</name>
    <dbReference type="NCBI Taxonomy" id="2492395"/>
    <lineage>
        <taxon>Bacteria</taxon>
        <taxon>Pseudomonadati</taxon>
        <taxon>Bacteroidota</taxon>
        <taxon>Sphingobacteriia</taxon>
        <taxon>Sphingobacteriales</taxon>
        <taxon>Sphingobacteriaceae</taxon>
        <taxon>Mucilaginibacter</taxon>
    </lineage>
</organism>
<keyword evidence="3" id="KW-1185">Reference proteome</keyword>
<dbReference type="InterPro" id="IPR050491">
    <property type="entry name" value="AmpC-like"/>
</dbReference>
<dbReference type="Proteomes" id="UP000293331">
    <property type="component" value="Unassembled WGS sequence"/>
</dbReference>
<evidence type="ECO:0000259" key="1">
    <source>
        <dbReference type="Pfam" id="PF00144"/>
    </source>
</evidence>
<dbReference type="InterPro" id="IPR012338">
    <property type="entry name" value="Beta-lactam/transpept-like"/>
</dbReference>
<sequence>MKGQRMFFWFLSKPLILLRLKKAIVTIRSEINPILNRMIMRRNLLALILAIGGLNFAASAQTINSAKLDSFLNVLAANNKTMGSIAIAQNGKIVYQKAVGYADAGKQIAANTKTKYRIGSITKMFTGVIVMQLAEEGKLTVETTLDKFYPQMPNAGKITVAMMLSHRSGLHNFTNDPAYGGYMATPQTHEQLLSRMAAMAPDFEPGEKYAYCNTNFVLLGYIIEKITGKPYAEEIKERIVSKIGLADTYYGGKINVANSEALPYKYNGGWQEGPQTDMSIPAGAGAIESTPADLVKFADALFSGKLISNASLQKMMPVAESYGFAMGKSNLDDKIGYGHTGAIDAYRSILSYFPGDKVAVSYTANGGSISTEKIALDALRIYFNKPYALPVFAKPLALSSVDLDKYLGVYSSPGFPLKITFTKNNTTLMGTATGQAAIAFETTVKDVFTFEPAGIVIEFDTAKNQFTLKQNGNTTVFTKE</sequence>
<dbReference type="OrthoDB" id="9793489at2"/>
<comment type="caution">
    <text evidence="2">The sequence shown here is derived from an EMBL/GenBank/DDBJ whole genome shotgun (WGS) entry which is preliminary data.</text>
</comment>
<dbReference type="Pfam" id="PF00144">
    <property type="entry name" value="Beta-lactamase"/>
    <property type="match status" value="1"/>
</dbReference>